<protein>
    <submittedName>
        <fullName evidence="1">Uncharacterized protein</fullName>
    </submittedName>
</protein>
<name>A0ACB7YIF0_9ERIC</name>
<comment type="caution">
    <text evidence="1">The sequence shown here is derived from an EMBL/GenBank/DDBJ whole genome shotgun (WGS) entry which is preliminary data.</text>
</comment>
<gene>
    <name evidence="1" type="ORF">Vadar_030905</name>
</gene>
<accession>A0ACB7YIF0</accession>
<dbReference type="Proteomes" id="UP000828048">
    <property type="component" value="Chromosome 8"/>
</dbReference>
<organism evidence="1 2">
    <name type="scientific">Vaccinium darrowii</name>
    <dbReference type="NCBI Taxonomy" id="229202"/>
    <lineage>
        <taxon>Eukaryota</taxon>
        <taxon>Viridiplantae</taxon>
        <taxon>Streptophyta</taxon>
        <taxon>Embryophyta</taxon>
        <taxon>Tracheophyta</taxon>
        <taxon>Spermatophyta</taxon>
        <taxon>Magnoliopsida</taxon>
        <taxon>eudicotyledons</taxon>
        <taxon>Gunneridae</taxon>
        <taxon>Pentapetalae</taxon>
        <taxon>asterids</taxon>
        <taxon>Ericales</taxon>
        <taxon>Ericaceae</taxon>
        <taxon>Vaccinioideae</taxon>
        <taxon>Vaccinieae</taxon>
        <taxon>Vaccinium</taxon>
    </lineage>
</organism>
<proteinExistence type="predicted"/>
<reference evidence="1 2" key="1">
    <citation type="journal article" date="2021" name="Hortic Res">
        <title>High-quality reference genome and annotation aids understanding of berry development for evergreen blueberry (Vaccinium darrowii).</title>
        <authorList>
            <person name="Yu J."/>
            <person name="Hulse-Kemp A.M."/>
            <person name="Babiker E."/>
            <person name="Staton M."/>
        </authorList>
    </citation>
    <scope>NUCLEOTIDE SEQUENCE [LARGE SCALE GENOMIC DNA]</scope>
    <source>
        <strain evidence="2">cv. NJ 8807/NJ 8810</strain>
        <tissue evidence="1">Young leaf</tissue>
    </source>
</reference>
<keyword evidence="2" id="KW-1185">Reference proteome</keyword>
<dbReference type="EMBL" id="CM037158">
    <property type="protein sequence ID" value="KAH7852914.1"/>
    <property type="molecule type" value="Genomic_DNA"/>
</dbReference>
<evidence type="ECO:0000313" key="2">
    <source>
        <dbReference type="Proteomes" id="UP000828048"/>
    </source>
</evidence>
<sequence>MESVIWICFLSLLLLPCLTTAKQTYIVHMNHNLKPSSFPTHHDWYSAHLRSHTTDSDSDDSLLLYSYNTAYHGYAASLTPDQAESLRRSASVLGVYEETVYSLHTTRTPEFLGLDPQLGLWAGHSPLQLNQASQDVIIGVLDTGVWPESKSFDDTGMPDLPAKWKGECEAGPDFKPTVCNKKLIGARRFSRGYHMASGSDPIPKKQEVDSPRDYDGHGTHTSSTAAGAHVANASLLGYASGTARGMAINGRLASYKVCWTTGCFGSDILAGMDRAILDGVDVLSLSLGGGSAPYFRDTIAIGAFTAVEKGIFVSCSAGNSGPGKGSLANVAPWIMTVGAGTLDRDFPAYALLGNGKKFTGVSLYSGKGMGNKPVGLVYSTGSNSSSNLCLPGSLEPDVVRGKLVLCDRGINARVEKGLVVRDAGGVGMILANTAASGEELVADSHLLPAVAVGRKLGDVIREYVRKGGSTATAVLSFGGTVLNVRPSPVVAAFSSRGPNMVTQQILKPDVIGPGVNILAGWSEAVGPTGLEQDTRKTQFNIMSGTSMSCPHISGLAALLKAAHPDWSPSAIKSALMTTAYIRDNTNSPLRDAAEGAFSTPFAHGSGHVDPHKALSPGLVYDISTDEYIAFLCSLDYTVEHIQTIVKRPNITCLKKFADPGQLNYPSFSVLFGKKRVVRYTRELTNVGSARSIYEVAVNGPPAISVTVKPARLVFKNVGDKLRYTVTFVSKKGATPDPNSFGSLVWSNAENQVRSPIAYAWTQV</sequence>
<evidence type="ECO:0000313" key="1">
    <source>
        <dbReference type="EMBL" id="KAH7852914.1"/>
    </source>
</evidence>